<dbReference type="AlphaFoldDB" id="A0A0L7AJE8"/>
<accession>A0A0L7AJE8</accession>
<comment type="caution">
    <text evidence="1">The sequence shown here is derived from an EMBL/GenBank/DDBJ whole genome shotgun (WGS) entry which is preliminary data.</text>
</comment>
<dbReference type="EMBL" id="RRGJ01000007">
    <property type="protein sequence ID" value="TJQ16574.1"/>
    <property type="molecule type" value="Genomic_DNA"/>
</dbReference>
<evidence type="ECO:0000313" key="1">
    <source>
        <dbReference type="EMBL" id="TJQ16574.1"/>
    </source>
</evidence>
<reference evidence="1 2" key="1">
    <citation type="submission" date="2018-12" db="EMBL/GenBank/DDBJ databases">
        <title>Food and Water Safety Consortium.</title>
        <authorList>
            <person name="Tyson S."/>
            <person name="Peterson C.-L."/>
            <person name="Olson A."/>
            <person name="Tyler S."/>
            <person name="Cabral J."/>
            <person name="Lynch T."/>
            <person name="Knox N."/>
            <person name="Van Domselaar G."/>
            <person name="Graham M."/>
        </authorList>
    </citation>
    <scope>NUCLEOTIDE SEQUENCE [LARGE SCALE GENOMIC DNA]</scope>
    <source>
        <strain evidence="1 2">FWSEC0118</strain>
    </source>
</reference>
<name>A0A0L7AJE8_ECOLX</name>
<gene>
    <name evidence="1" type="ORF">C9Z68_06865</name>
</gene>
<proteinExistence type="predicted"/>
<dbReference type="RefSeq" id="WP_032193925.1">
    <property type="nucleotide sequence ID" value="NZ_CP078567.1"/>
</dbReference>
<dbReference type="Proteomes" id="UP000309937">
    <property type="component" value="Unassembled WGS sequence"/>
</dbReference>
<organism evidence="1 2">
    <name type="scientific">Escherichia coli</name>
    <dbReference type="NCBI Taxonomy" id="562"/>
    <lineage>
        <taxon>Bacteria</taxon>
        <taxon>Pseudomonadati</taxon>
        <taxon>Pseudomonadota</taxon>
        <taxon>Gammaproteobacteria</taxon>
        <taxon>Enterobacterales</taxon>
        <taxon>Enterobacteriaceae</taxon>
        <taxon>Escherichia</taxon>
    </lineage>
</organism>
<protein>
    <submittedName>
        <fullName evidence="1">Protein YmcE</fullName>
    </submittedName>
</protein>
<sequence>MRRWISQNKIRLPRGAFFISALFFFNAVCIVSDNLLIIESLGEMAYNISYLTRVPGTNTLLACCCLLRPEEVNSEY</sequence>
<dbReference type="Pfam" id="PF15939">
    <property type="entry name" value="YmcE_antitoxin"/>
    <property type="match status" value="1"/>
</dbReference>
<dbReference type="InterPro" id="IPR031853">
    <property type="entry name" value="YmcE_antitoxin"/>
</dbReference>
<evidence type="ECO:0000313" key="2">
    <source>
        <dbReference type="Proteomes" id="UP000309937"/>
    </source>
</evidence>
<dbReference type="NCBIfam" id="NF007379">
    <property type="entry name" value="PRK09891.1"/>
    <property type="match status" value="1"/>
</dbReference>